<keyword evidence="2 4" id="KW-0547">Nucleotide-binding</keyword>
<evidence type="ECO:0000256" key="3">
    <source>
        <dbReference type="ARBA" id="ARBA00022840"/>
    </source>
</evidence>
<dbReference type="FunFam" id="1.10.8.60:FF:000022">
    <property type="entry name" value="Fidgetin like 1"/>
    <property type="match status" value="1"/>
</dbReference>
<comment type="caution">
    <text evidence="6">The sequence shown here is derived from an EMBL/GenBank/DDBJ whole genome shotgun (WGS) entry which is preliminary data.</text>
</comment>
<dbReference type="GO" id="GO:0005524">
    <property type="term" value="F:ATP binding"/>
    <property type="evidence" value="ECO:0007669"/>
    <property type="project" value="UniProtKB-KW"/>
</dbReference>
<dbReference type="Pfam" id="PF09336">
    <property type="entry name" value="Vps4_C"/>
    <property type="match status" value="1"/>
</dbReference>
<evidence type="ECO:0000259" key="5">
    <source>
        <dbReference type="SMART" id="SM00382"/>
    </source>
</evidence>
<evidence type="ECO:0000313" key="6">
    <source>
        <dbReference type="EMBL" id="KAF0380794.1"/>
    </source>
</evidence>
<dbReference type="FunFam" id="3.40.50.300:FF:000093">
    <property type="entry name" value="Fidgetin-like 1"/>
    <property type="match status" value="1"/>
</dbReference>
<evidence type="ECO:0000256" key="4">
    <source>
        <dbReference type="RuleBase" id="RU003651"/>
    </source>
</evidence>
<dbReference type="InterPro" id="IPR003593">
    <property type="entry name" value="AAA+_ATPase"/>
</dbReference>
<dbReference type="InterPro" id="IPR050304">
    <property type="entry name" value="MT-severing_AAA_ATPase"/>
</dbReference>
<dbReference type="Pfam" id="PF17862">
    <property type="entry name" value="AAA_lid_3"/>
    <property type="match status" value="1"/>
</dbReference>
<feature type="domain" description="AAA+ ATPase" evidence="5">
    <location>
        <begin position="446"/>
        <end position="584"/>
    </location>
</feature>
<dbReference type="AlphaFoldDB" id="A0A8H3WYJ0"/>
<organism evidence="6 7">
    <name type="scientific">Gigaspora margarita</name>
    <dbReference type="NCBI Taxonomy" id="4874"/>
    <lineage>
        <taxon>Eukaryota</taxon>
        <taxon>Fungi</taxon>
        <taxon>Fungi incertae sedis</taxon>
        <taxon>Mucoromycota</taxon>
        <taxon>Glomeromycotina</taxon>
        <taxon>Glomeromycetes</taxon>
        <taxon>Diversisporales</taxon>
        <taxon>Gigasporaceae</taxon>
        <taxon>Gigaspora</taxon>
    </lineage>
</organism>
<protein>
    <submittedName>
        <fullName evidence="6">AAA-domain-containing protein</fullName>
    </submittedName>
</protein>
<dbReference type="PANTHER" id="PTHR23074:SF17">
    <property type="entry name" value="FIDGETIN-LIKE PROTEIN 1"/>
    <property type="match status" value="1"/>
</dbReference>
<dbReference type="InterPro" id="IPR003959">
    <property type="entry name" value="ATPase_AAA_core"/>
</dbReference>
<evidence type="ECO:0000256" key="2">
    <source>
        <dbReference type="ARBA" id="ARBA00022741"/>
    </source>
</evidence>
<dbReference type="InterPro" id="IPR003960">
    <property type="entry name" value="ATPase_AAA_CS"/>
</dbReference>
<name>A0A8H3WYJ0_GIGMA</name>
<gene>
    <name evidence="6" type="ORF">F8M41_012146</name>
</gene>
<evidence type="ECO:0000313" key="7">
    <source>
        <dbReference type="Proteomes" id="UP000439903"/>
    </source>
</evidence>
<dbReference type="SUPFAM" id="SSF52540">
    <property type="entry name" value="P-loop containing nucleoside triphosphate hydrolases"/>
    <property type="match status" value="1"/>
</dbReference>
<dbReference type="PROSITE" id="PS00674">
    <property type="entry name" value="AAA"/>
    <property type="match status" value="1"/>
</dbReference>
<proteinExistence type="inferred from homology"/>
<dbReference type="InterPro" id="IPR027417">
    <property type="entry name" value="P-loop_NTPase"/>
</dbReference>
<keyword evidence="3 4" id="KW-0067">ATP-binding</keyword>
<comment type="similarity">
    <text evidence="1 4">Belongs to the AAA ATPase family.</text>
</comment>
<dbReference type="Pfam" id="PF00004">
    <property type="entry name" value="AAA"/>
    <property type="match status" value="1"/>
</dbReference>
<dbReference type="SMART" id="SM00382">
    <property type="entry name" value="AAA"/>
    <property type="match status" value="1"/>
</dbReference>
<keyword evidence="7" id="KW-1185">Reference proteome</keyword>
<dbReference type="InterPro" id="IPR041569">
    <property type="entry name" value="AAA_lid_3"/>
</dbReference>
<dbReference type="PANTHER" id="PTHR23074">
    <property type="entry name" value="AAA DOMAIN-CONTAINING"/>
    <property type="match status" value="1"/>
</dbReference>
<sequence length="687" mass="78272">MNKEQEDRLNHHFFENFYFTGEKYFLSACTTPNSQEHQKTSDNIRNAATNFRKALMVLNNSHSDFVSRHEAEHLMDKVWDKYDQCWVGSKDNGCNMINLTEIIEDEVNKKLLKKAQKKGIKNISNIKEFKSELKMDHVVNMQCVVEDDYDFMEPPDLSLLVDYLNDCTVKNASSLKDDKVDTDAAKIPPKRDVTNQSGNVQTSNLTLSESNSKDMMDVDNDPLSIYEERFSNELHTIKGPQHLENYKVKKNISIPMDVNYENDDDDQYDHSTIQSGSFITAKKHMMIENQKKGRLSPPYIQGPPYNSFNDFVEKPYIPEAHKKRVIGTPSQTNKRGKFISPLLKRNENLGGGTKMLKNDCSSSSGFKRDKIDKKQYCDDEKEQEIDSRLKNVDPKMIEMIQNEIMDRTPNISWENIAGLEHAKKTIQEAVTWPMLRPDIFTGLRGPPKGLLLFGPPGTGKTLIGKCIASQSGATFFSISSSSLTSKWVGDGEKMVRALFAVARVNQPAVVFVDEIDSLLTQRTDGEFESSRRIKTEFLVQFDGVKTAGLEEDRILIVGATNRPQEIDEAARRRFRKRLYIPLPELDGRYVIIKNLLQKQKHSLTDQEIYDICEKTAGYSGSDMDGLCREAALGPIRVIGDIRNISADDVRPINYQDFLNALTQVRASVSDRDLELYQTWNQNYGSLS</sequence>
<dbReference type="Proteomes" id="UP000439903">
    <property type="component" value="Unassembled WGS sequence"/>
</dbReference>
<dbReference type="Gene3D" id="3.40.50.300">
    <property type="entry name" value="P-loop containing nucleotide triphosphate hydrolases"/>
    <property type="match status" value="1"/>
</dbReference>
<accession>A0A8H3WYJ0</accession>
<evidence type="ECO:0000256" key="1">
    <source>
        <dbReference type="ARBA" id="ARBA00006914"/>
    </source>
</evidence>
<dbReference type="OrthoDB" id="10251136at2759"/>
<dbReference type="GO" id="GO:0016887">
    <property type="term" value="F:ATP hydrolysis activity"/>
    <property type="evidence" value="ECO:0007669"/>
    <property type="project" value="InterPro"/>
</dbReference>
<dbReference type="Gene3D" id="1.10.8.60">
    <property type="match status" value="1"/>
</dbReference>
<dbReference type="InterPro" id="IPR015415">
    <property type="entry name" value="Spast_Vps4_C"/>
</dbReference>
<reference evidence="6 7" key="1">
    <citation type="journal article" date="2019" name="Environ. Microbiol.">
        <title>At the nexus of three kingdoms: the genome of the mycorrhizal fungus Gigaspora margarita provides insights into plant, endobacterial and fungal interactions.</title>
        <authorList>
            <person name="Venice F."/>
            <person name="Ghignone S."/>
            <person name="Salvioli di Fossalunga A."/>
            <person name="Amselem J."/>
            <person name="Novero M."/>
            <person name="Xianan X."/>
            <person name="Sedzielewska Toro K."/>
            <person name="Morin E."/>
            <person name="Lipzen A."/>
            <person name="Grigoriev I.V."/>
            <person name="Henrissat B."/>
            <person name="Martin F.M."/>
            <person name="Bonfante P."/>
        </authorList>
    </citation>
    <scope>NUCLEOTIDE SEQUENCE [LARGE SCALE GENOMIC DNA]</scope>
    <source>
        <strain evidence="6 7">BEG34</strain>
    </source>
</reference>
<dbReference type="EMBL" id="WTPW01002479">
    <property type="protein sequence ID" value="KAF0380794.1"/>
    <property type="molecule type" value="Genomic_DNA"/>
</dbReference>